<keyword evidence="3" id="KW-0804">Transcription</keyword>
<evidence type="ECO:0000256" key="1">
    <source>
        <dbReference type="ARBA" id="ARBA00023015"/>
    </source>
</evidence>
<proteinExistence type="predicted"/>
<evidence type="ECO:0000256" key="3">
    <source>
        <dbReference type="ARBA" id="ARBA00023163"/>
    </source>
</evidence>
<dbReference type="AntiFam" id="ANF00097">
    <property type="entry name" value="Shadow ORF (opposite CRYZ)"/>
</dbReference>
<dbReference type="Proteomes" id="UP000271573">
    <property type="component" value="Chromosome"/>
</dbReference>
<dbReference type="KEGG" id="nbe:Back2_03030"/>
<gene>
    <name evidence="5" type="ORF">Back2_03030</name>
</gene>
<reference evidence="5 6" key="1">
    <citation type="submission" date="2018-11" db="EMBL/GenBank/DDBJ databases">
        <title>Complete genome sequence of Nocardioides baekrokdamisoli strain KCTC 39748.</title>
        <authorList>
            <person name="Kang S.W."/>
            <person name="Lee K.C."/>
            <person name="Kim K.K."/>
            <person name="Kim J.S."/>
            <person name="Kim D.S."/>
            <person name="Ko S.H."/>
            <person name="Yang S.H."/>
            <person name="Shin Y.K."/>
            <person name="Lee J.S."/>
        </authorList>
    </citation>
    <scope>NUCLEOTIDE SEQUENCE [LARGE SCALE GENOMIC DNA]</scope>
    <source>
        <strain evidence="5 6">KCTC 39748</strain>
    </source>
</reference>
<protein>
    <recommendedName>
        <fullName evidence="4">HTH araC/xylS-type domain-containing protein</fullName>
    </recommendedName>
</protein>
<dbReference type="InterPro" id="IPR018060">
    <property type="entry name" value="HTH_AraC"/>
</dbReference>
<name>A0A3G9ICF3_9ACTN</name>
<evidence type="ECO:0000256" key="2">
    <source>
        <dbReference type="ARBA" id="ARBA00023125"/>
    </source>
</evidence>
<keyword evidence="6" id="KW-1185">Reference proteome</keyword>
<organism evidence="5 6">
    <name type="scientific">Nocardioides baekrokdamisoli</name>
    <dbReference type="NCBI Taxonomy" id="1804624"/>
    <lineage>
        <taxon>Bacteria</taxon>
        <taxon>Bacillati</taxon>
        <taxon>Actinomycetota</taxon>
        <taxon>Actinomycetes</taxon>
        <taxon>Propionibacteriales</taxon>
        <taxon>Nocardioidaceae</taxon>
        <taxon>Nocardioides</taxon>
    </lineage>
</organism>
<dbReference type="PANTHER" id="PTHR46796">
    <property type="entry name" value="HTH-TYPE TRANSCRIPTIONAL ACTIVATOR RHAS-RELATED"/>
    <property type="match status" value="1"/>
</dbReference>
<keyword evidence="2" id="KW-0238">DNA-binding</keyword>
<evidence type="ECO:0000313" key="5">
    <source>
        <dbReference type="EMBL" id="BBH16016.1"/>
    </source>
</evidence>
<evidence type="ECO:0000313" key="6">
    <source>
        <dbReference type="Proteomes" id="UP000271573"/>
    </source>
</evidence>
<dbReference type="InterPro" id="IPR009057">
    <property type="entry name" value="Homeodomain-like_sf"/>
</dbReference>
<dbReference type="PROSITE" id="PS01124">
    <property type="entry name" value="HTH_ARAC_FAMILY_2"/>
    <property type="match status" value="1"/>
</dbReference>
<dbReference type="SUPFAM" id="SSF46689">
    <property type="entry name" value="Homeodomain-like"/>
    <property type="match status" value="2"/>
</dbReference>
<dbReference type="Pfam" id="PF12833">
    <property type="entry name" value="HTH_18"/>
    <property type="match status" value="1"/>
</dbReference>
<dbReference type="GO" id="GO:0003700">
    <property type="term" value="F:DNA-binding transcription factor activity"/>
    <property type="evidence" value="ECO:0007669"/>
    <property type="project" value="InterPro"/>
</dbReference>
<dbReference type="EMBL" id="AP019307">
    <property type="protein sequence ID" value="BBH16016.1"/>
    <property type="molecule type" value="Genomic_DNA"/>
</dbReference>
<sequence>MNRGDADQQEAGCLIETEVGGLQEHIAGIDDDPRRVPAEHPECEHLVAYPERRPGADGIDDAGNFVTRSQWELRRAVRDALLHVDRIHADGTDPDGDLAGARLAVRLLAELEDLGSARLICNDVSGHIGPNRDAADVIPRTTCHDRDVDANPAFQQRLRDLELLRRVRDRIDREYAQPLDVEALARDVHMSAGHLSRQFKDAYGEPPYGYLMTRRIERAMALLRRGDLSVTDVCFEVGCQSLGTFSTRFSELVGIPPSEYKRRAGEGDLELPSCVTKVVHRPIRNREAPPGRPD</sequence>
<dbReference type="SMART" id="SM00342">
    <property type="entry name" value="HTH_ARAC"/>
    <property type="match status" value="1"/>
</dbReference>
<keyword evidence="1" id="KW-0805">Transcription regulation</keyword>
<dbReference type="GO" id="GO:0043565">
    <property type="term" value="F:sequence-specific DNA binding"/>
    <property type="evidence" value="ECO:0007669"/>
    <property type="project" value="InterPro"/>
</dbReference>
<accession>A0A3G9ICF3</accession>
<evidence type="ECO:0000259" key="4">
    <source>
        <dbReference type="PROSITE" id="PS01124"/>
    </source>
</evidence>
<dbReference type="AlphaFoldDB" id="A0A3G9ICF3"/>
<dbReference type="Gene3D" id="1.10.10.60">
    <property type="entry name" value="Homeodomain-like"/>
    <property type="match status" value="1"/>
</dbReference>
<feature type="domain" description="HTH araC/xylS-type" evidence="4">
    <location>
        <begin position="165"/>
        <end position="263"/>
    </location>
</feature>
<dbReference type="InterPro" id="IPR050204">
    <property type="entry name" value="AraC_XylS_family_regulators"/>
</dbReference>